<protein>
    <submittedName>
        <fullName evidence="2">Alpha-1,4-N-acetylgalactosamine transferase PglJ</fullName>
        <ecNumber evidence="2">2.4.1.-</ecNumber>
    </submittedName>
</protein>
<accession>A0A1W1BHK8</accession>
<dbReference type="Pfam" id="PF00534">
    <property type="entry name" value="Glycos_transf_1"/>
    <property type="match status" value="1"/>
</dbReference>
<dbReference type="InterPro" id="IPR001296">
    <property type="entry name" value="Glyco_trans_1"/>
</dbReference>
<dbReference type="CDD" id="cd03811">
    <property type="entry name" value="GT4_GT28_WabH-like"/>
    <property type="match status" value="1"/>
</dbReference>
<sequence length="382" mass="43136">MMKKKLSILVNDLDTGGAERVVSILLYMLRDRYDITLFMIHDIIFYDIPSDIKVVIVGSANLNDSGLLKLLKLPLLGWQYKQENKSSLLSISFLSRSNYINVFAKLFGMQGRVIVSERAMPSLQYSKNLQGRINKFLIKKLFNRADLVVANSKGNAIDLEKNFAINNTTIINNLFDIEKIVSLSKEKATLGDGFSFITIGRLDEGKNHKLLIEAMRSIDAKLYIIGDGILREELEKQIKLLKLKDKVFLLGKKKNPYKYLSKADCFIFASNREGFPNVLVEALVCGLPVISTDCQSGPREILAPSTDVNFQIREDIELADYGVLTPINSVDSMIEAMNLIKDRGDLQERYREKSAIRAIDFDKERIIDGFIKILGSLPISLI</sequence>
<feature type="domain" description="Glycosyl transferase family 1" evidence="1">
    <location>
        <begin position="191"/>
        <end position="354"/>
    </location>
</feature>
<dbReference type="PANTHER" id="PTHR12526:SF630">
    <property type="entry name" value="GLYCOSYLTRANSFERASE"/>
    <property type="match status" value="1"/>
</dbReference>
<keyword evidence="2" id="KW-0808">Transferase</keyword>
<evidence type="ECO:0000259" key="1">
    <source>
        <dbReference type="Pfam" id="PF00534"/>
    </source>
</evidence>
<dbReference type="SUPFAM" id="SSF53756">
    <property type="entry name" value="UDP-Glycosyltransferase/glycogen phosphorylase"/>
    <property type="match status" value="1"/>
</dbReference>
<dbReference type="Gene3D" id="3.40.50.2000">
    <property type="entry name" value="Glycogen Phosphorylase B"/>
    <property type="match status" value="2"/>
</dbReference>
<dbReference type="EMBL" id="FPHE01000039">
    <property type="protein sequence ID" value="SFV53020.1"/>
    <property type="molecule type" value="Genomic_DNA"/>
</dbReference>
<dbReference type="AlphaFoldDB" id="A0A1W1BHK8"/>
<dbReference type="PANTHER" id="PTHR12526">
    <property type="entry name" value="GLYCOSYLTRANSFERASE"/>
    <property type="match status" value="1"/>
</dbReference>
<organism evidence="2">
    <name type="scientific">hydrothermal vent metagenome</name>
    <dbReference type="NCBI Taxonomy" id="652676"/>
    <lineage>
        <taxon>unclassified sequences</taxon>
        <taxon>metagenomes</taxon>
        <taxon>ecological metagenomes</taxon>
    </lineage>
</organism>
<reference evidence="2" key="1">
    <citation type="submission" date="2016-10" db="EMBL/GenBank/DDBJ databases">
        <authorList>
            <person name="de Groot N.N."/>
        </authorList>
    </citation>
    <scope>NUCLEOTIDE SEQUENCE</scope>
</reference>
<evidence type="ECO:0000313" key="2">
    <source>
        <dbReference type="EMBL" id="SFV53020.1"/>
    </source>
</evidence>
<proteinExistence type="predicted"/>
<name>A0A1W1BHK8_9ZZZZ</name>
<dbReference type="EC" id="2.4.1.-" evidence="2"/>
<dbReference type="GO" id="GO:0016757">
    <property type="term" value="F:glycosyltransferase activity"/>
    <property type="evidence" value="ECO:0007669"/>
    <property type="project" value="UniProtKB-KW"/>
</dbReference>
<gene>
    <name evidence="2" type="ORF">MNB_SV-12-643</name>
</gene>
<keyword evidence="2" id="KW-0328">Glycosyltransferase</keyword>